<protein>
    <recommendedName>
        <fullName evidence="3">Secreted protein</fullName>
    </recommendedName>
</protein>
<organism evidence="2">
    <name type="scientific">Anguilla anguilla</name>
    <name type="common">European freshwater eel</name>
    <name type="synonym">Muraena anguilla</name>
    <dbReference type="NCBI Taxonomy" id="7936"/>
    <lineage>
        <taxon>Eukaryota</taxon>
        <taxon>Metazoa</taxon>
        <taxon>Chordata</taxon>
        <taxon>Craniata</taxon>
        <taxon>Vertebrata</taxon>
        <taxon>Euteleostomi</taxon>
        <taxon>Actinopterygii</taxon>
        <taxon>Neopterygii</taxon>
        <taxon>Teleostei</taxon>
        <taxon>Anguilliformes</taxon>
        <taxon>Anguillidae</taxon>
        <taxon>Anguilla</taxon>
    </lineage>
</organism>
<feature type="signal peptide" evidence="1">
    <location>
        <begin position="1"/>
        <end position="21"/>
    </location>
</feature>
<feature type="chain" id="PRO_5002434698" description="Secreted protein" evidence="1">
    <location>
        <begin position="22"/>
        <end position="74"/>
    </location>
</feature>
<dbReference type="AlphaFoldDB" id="A0A0E9X034"/>
<keyword evidence="1" id="KW-0732">Signal</keyword>
<evidence type="ECO:0000313" key="2">
    <source>
        <dbReference type="EMBL" id="JAH95954.1"/>
    </source>
</evidence>
<reference evidence="2" key="1">
    <citation type="submission" date="2014-11" db="EMBL/GenBank/DDBJ databases">
        <authorList>
            <person name="Amaro Gonzalez C."/>
        </authorList>
    </citation>
    <scope>NUCLEOTIDE SEQUENCE</scope>
</reference>
<sequence>MAGVATLFILFGFILVFDVFPQFPAIQMVENSVSCLVEHSLKQDCSHHNGDCERRSPPEKQVVNTLCQRHVGRW</sequence>
<name>A0A0E9X034_ANGAN</name>
<evidence type="ECO:0008006" key="3">
    <source>
        <dbReference type="Google" id="ProtNLM"/>
    </source>
</evidence>
<reference evidence="2" key="2">
    <citation type="journal article" date="2015" name="Fish Shellfish Immunol.">
        <title>Early steps in the European eel (Anguilla anguilla)-Vibrio vulnificus interaction in the gills: Role of the RtxA13 toxin.</title>
        <authorList>
            <person name="Callol A."/>
            <person name="Pajuelo D."/>
            <person name="Ebbesson L."/>
            <person name="Teles M."/>
            <person name="MacKenzie S."/>
            <person name="Amaro C."/>
        </authorList>
    </citation>
    <scope>NUCLEOTIDE SEQUENCE</scope>
</reference>
<proteinExistence type="predicted"/>
<accession>A0A0E9X034</accession>
<evidence type="ECO:0000256" key="1">
    <source>
        <dbReference type="SAM" id="SignalP"/>
    </source>
</evidence>
<dbReference type="EMBL" id="GBXM01012623">
    <property type="protein sequence ID" value="JAH95954.1"/>
    <property type="molecule type" value="Transcribed_RNA"/>
</dbReference>